<keyword evidence="4" id="KW-1185">Reference proteome</keyword>
<dbReference type="InterPro" id="IPR050951">
    <property type="entry name" value="Retrovirus_Pol_polyprotein"/>
</dbReference>
<sequence length="273" mass="30939">MREPNKAILRSRHITPTLDDMILDLNGSKVFSKMEFINGVKRRIPTTYTRLSFGVSSAAELFQNTLSNALEGLDGVRNISDDIIVFGRNQDEHDKRLEKLFARLKEKNLTLNKAKCEFNKNKLEFYGHIFSADGISADPRKISAIRNTTIPKDVGEIRSFLAMTNYVGRFIPNYSTITEPLRRLTKQDSKWEWTSEQQESFDKLKNELVADRVMSYFDPNKETMLIVDASPVGLAGLLTQNGKIIAYASRSLTDVENTLFANRKGSISNCMGN</sequence>
<dbReference type="EMBL" id="UYJE01002974">
    <property type="protein sequence ID" value="VDI15406.1"/>
    <property type="molecule type" value="Genomic_DNA"/>
</dbReference>
<accession>A0A8B6D968</accession>
<evidence type="ECO:0008006" key="5">
    <source>
        <dbReference type="Google" id="ProtNLM"/>
    </source>
</evidence>
<dbReference type="Pfam" id="PF00078">
    <property type="entry name" value="RVT_1"/>
    <property type="match status" value="1"/>
</dbReference>
<dbReference type="OrthoDB" id="10053045at2759"/>
<comment type="caution">
    <text evidence="3">The sequence shown here is derived from an EMBL/GenBank/DDBJ whole genome shotgun (WGS) entry which is preliminary data.</text>
</comment>
<dbReference type="InterPro" id="IPR043502">
    <property type="entry name" value="DNA/RNA_pol_sf"/>
</dbReference>
<dbReference type="CDD" id="cd01647">
    <property type="entry name" value="RT_LTR"/>
    <property type="match status" value="1"/>
</dbReference>
<dbReference type="InterPro" id="IPR041577">
    <property type="entry name" value="RT_RNaseH_2"/>
</dbReference>
<dbReference type="PANTHER" id="PTHR37984">
    <property type="entry name" value="PROTEIN CBG26694"/>
    <property type="match status" value="1"/>
</dbReference>
<feature type="domain" description="Reverse transcriptase/retrotransposon-derived protein RNase H-like" evidence="2">
    <location>
        <begin position="193"/>
        <end position="258"/>
    </location>
</feature>
<dbReference type="InterPro" id="IPR043128">
    <property type="entry name" value="Rev_trsase/Diguanyl_cyclase"/>
</dbReference>
<evidence type="ECO:0000259" key="1">
    <source>
        <dbReference type="Pfam" id="PF00078"/>
    </source>
</evidence>
<organism evidence="3 4">
    <name type="scientific">Mytilus galloprovincialis</name>
    <name type="common">Mediterranean mussel</name>
    <dbReference type="NCBI Taxonomy" id="29158"/>
    <lineage>
        <taxon>Eukaryota</taxon>
        <taxon>Metazoa</taxon>
        <taxon>Spiralia</taxon>
        <taxon>Lophotrochozoa</taxon>
        <taxon>Mollusca</taxon>
        <taxon>Bivalvia</taxon>
        <taxon>Autobranchia</taxon>
        <taxon>Pteriomorphia</taxon>
        <taxon>Mytilida</taxon>
        <taxon>Mytiloidea</taxon>
        <taxon>Mytilidae</taxon>
        <taxon>Mytilinae</taxon>
        <taxon>Mytilus</taxon>
    </lineage>
</organism>
<reference evidence="3" key="1">
    <citation type="submission" date="2018-11" db="EMBL/GenBank/DDBJ databases">
        <authorList>
            <person name="Alioto T."/>
            <person name="Alioto T."/>
        </authorList>
    </citation>
    <scope>NUCLEOTIDE SEQUENCE</scope>
</reference>
<dbReference type="FunFam" id="3.30.70.270:FF:000026">
    <property type="entry name" value="Transposon Ty3-G Gag-Pol polyprotein"/>
    <property type="match status" value="1"/>
</dbReference>
<proteinExistence type="predicted"/>
<name>A0A8B6D968_MYTGA</name>
<dbReference type="AlphaFoldDB" id="A0A8B6D968"/>
<protein>
    <recommendedName>
        <fullName evidence="5">Reverse transcriptase domain-containing protein</fullName>
    </recommendedName>
</protein>
<evidence type="ECO:0000313" key="3">
    <source>
        <dbReference type="EMBL" id="VDI15406.1"/>
    </source>
</evidence>
<dbReference type="SUPFAM" id="SSF56672">
    <property type="entry name" value="DNA/RNA polymerases"/>
    <property type="match status" value="1"/>
</dbReference>
<dbReference type="Pfam" id="PF17919">
    <property type="entry name" value="RT_RNaseH_2"/>
    <property type="match status" value="1"/>
</dbReference>
<dbReference type="Proteomes" id="UP000596742">
    <property type="component" value="Unassembled WGS sequence"/>
</dbReference>
<feature type="domain" description="Reverse transcriptase" evidence="1">
    <location>
        <begin position="36"/>
        <end position="129"/>
    </location>
</feature>
<dbReference type="Gene3D" id="3.30.70.270">
    <property type="match status" value="2"/>
</dbReference>
<dbReference type="PANTHER" id="PTHR37984:SF11">
    <property type="entry name" value="INTEGRASE CATALYTIC DOMAIN-CONTAINING PROTEIN"/>
    <property type="match status" value="1"/>
</dbReference>
<dbReference type="InterPro" id="IPR000477">
    <property type="entry name" value="RT_dom"/>
</dbReference>
<evidence type="ECO:0000313" key="4">
    <source>
        <dbReference type="Proteomes" id="UP000596742"/>
    </source>
</evidence>
<dbReference type="FunFam" id="3.30.70.270:FF:000003">
    <property type="entry name" value="Transposon Ty3-G Gag-Pol polyprotein"/>
    <property type="match status" value="1"/>
</dbReference>
<gene>
    <name evidence="3" type="ORF">MGAL_10B009307</name>
</gene>
<evidence type="ECO:0000259" key="2">
    <source>
        <dbReference type="Pfam" id="PF17919"/>
    </source>
</evidence>